<evidence type="ECO:0000259" key="7">
    <source>
        <dbReference type="PROSITE" id="PS50237"/>
    </source>
</evidence>
<comment type="catalytic activity">
    <reaction evidence="1">
        <text>S-ubiquitinyl-[E2 ubiquitin-conjugating enzyme]-L-cysteine + [acceptor protein]-L-lysine = [E2 ubiquitin-conjugating enzyme]-L-cysteine + N(6)-ubiquitinyl-[acceptor protein]-L-lysine.</text>
        <dbReference type="EC" id="2.3.2.26"/>
    </reaction>
</comment>
<comment type="pathway">
    <text evidence="2">Protein modification; protein ubiquitination.</text>
</comment>
<dbReference type="InterPro" id="IPR050409">
    <property type="entry name" value="E3_ubiq-protein_ligase"/>
</dbReference>
<dbReference type="InterPro" id="IPR000569">
    <property type="entry name" value="HECT_dom"/>
</dbReference>
<dbReference type="EMBL" id="CAUJNA010001691">
    <property type="protein sequence ID" value="CAJ1388445.1"/>
    <property type="molecule type" value="Genomic_DNA"/>
</dbReference>
<evidence type="ECO:0000256" key="6">
    <source>
        <dbReference type="PROSITE-ProRule" id="PRU00104"/>
    </source>
</evidence>
<dbReference type="Gene3D" id="3.30.2410.10">
    <property type="entry name" value="Hect, E3 ligase catalytic domain"/>
    <property type="match status" value="1"/>
</dbReference>
<accession>A0AA36IJG6</accession>
<evidence type="ECO:0000256" key="5">
    <source>
        <dbReference type="ARBA" id="ARBA00022786"/>
    </source>
</evidence>
<dbReference type="InterPro" id="IPR035983">
    <property type="entry name" value="Hect_E3_ubiquitin_ligase"/>
</dbReference>
<evidence type="ECO:0000256" key="3">
    <source>
        <dbReference type="ARBA" id="ARBA00012485"/>
    </source>
</evidence>
<dbReference type="PROSITE" id="PS50237">
    <property type="entry name" value="HECT"/>
    <property type="match status" value="1"/>
</dbReference>
<dbReference type="SMART" id="SM00580">
    <property type="entry name" value="PUG"/>
    <property type="match status" value="1"/>
</dbReference>
<evidence type="ECO:0000313" key="9">
    <source>
        <dbReference type="Proteomes" id="UP001178507"/>
    </source>
</evidence>
<dbReference type="CDD" id="cd09212">
    <property type="entry name" value="PUB"/>
    <property type="match status" value="1"/>
</dbReference>
<dbReference type="Gene3D" id="3.90.1750.10">
    <property type="entry name" value="Hect, E3 ligase catalytic domains"/>
    <property type="match status" value="2"/>
</dbReference>
<dbReference type="Pfam" id="PF09409">
    <property type="entry name" value="PUB"/>
    <property type="match status" value="1"/>
</dbReference>
<dbReference type="PANTHER" id="PTHR11254:SF440">
    <property type="entry name" value="E3 UBIQUITIN-PROTEIN LIGASE NEDD-4"/>
    <property type="match status" value="1"/>
</dbReference>
<dbReference type="SUPFAM" id="SSF56204">
    <property type="entry name" value="Hect, E3 ligase catalytic domain"/>
    <property type="match status" value="1"/>
</dbReference>
<evidence type="ECO:0000256" key="2">
    <source>
        <dbReference type="ARBA" id="ARBA00004906"/>
    </source>
</evidence>
<reference evidence="8" key="1">
    <citation type="submission" date="2023-08" db="EMBL/GenBank/DDBJ databases">
        <authorList>
            <person name="Chen Y."/>
            <person name="Shah S."/>
            <person name="Dougan E. K."/>
            <person name="Thang M."/>
            <person name="Chan C."/>
        </authorList>
    </citation>
    <scope>NUCLEOTIDE SEQUENCE</scope>
</reference>
<keyword evidence="4" id="KW-0808">Transferase</keyword>
<dbReference type="InterPro" id="IPR018997">
    <property type="entry name" value="PUB_domain"/>
</dbReference>
<dbReference type="InterPro" id="IPR036339">
    <property type="entry name" value="PUB-like_dom_sf"/>
</dbReference>
<keyword evidence="5 6" id="KW-0833">Ubl conjugation pathway</keyword>
<dbReference type="Pfam" id="PF00632">
    <property type="entry name" value="HECT"/>
    <property type="match status" value="1"/>
</dbReference>
<evidence type="ECO:0000313" key="8">
    <source>
        <dbReference type="EMBL" id="CAJ1388445.1"/>
    </source>
</evidence>
<evidence type="ECO:0000256" key="4">
    <source>
        <dbReference type="ARBA" id="ARBA00022679"/>
    </source>
</evidence>
<dbReference type="Proteomes" id="UP001178507">
    <property type="component" value="Unassembled WGS sequence"/>
</dbReference>
<dbReference type="SMART" id="SM00119">
    <property type="entry name" value="HECTc"/>
    <property type="match status" value="1"/>
</dbReference>
<dbReference type="PANTHER" id="PTHR11254">
    <property type="entry name" value="HECT DOMAIN UBIQUITIN-PROTEIN LIGASE"/>
    <property type="match status" value="1"/>
</dbReference>
<evidence type="ECO:0000256" key="1">
    <source>
        <dbReference type="ARBA" id="ARBA00000885"/>
    </source>
</evidence>
<proteinExistence type="predicted"/>
<feature type="domain" description="HECT" evidence="7">
    <location>
        <begin position="306"/>
        <end position="665"/>
    </location>
</feature>
<comment type="caution">
    <text evidence="8">The sequence shown here is derived from an EMBL/GenBank/DDBJ whole genome shotgun (WGS) entry which is preliminary data.</text>
</comment>
<name>A0AA36IJG6_9DINO</name>
<dbReference type="SUPFAM" id="SSF143503">
    <property type="entry name" value="PUG domain-like"/>
    <property type="match status" value="1"/>
</dbReference>
<keyword evidence="9" id="KW-1185">Reference proteome</keyword>
<dbReference type="Gene3D" id="3.30.2160.10">
    <property type="entry name" value="Hect, E3 ligase catalytic domain"/>
    <property type="match status" value="1"/>
</dbReference>
<gene>
    <name evidence="8" type="ORF">EVOR1521_LOCUS14307</name>
</gene>
<dbReference type="Gene3D" id="1.20.58.2190">
    <property type="match status" value="1"/>
</dbReference>
<protein>
    <recommendedName>
        <fullName evidence="3">HECT-type E3 ubiquitin transferase</fullName>
        <ecNumber evidence="3">2.3.2.26</ecNumber>
    </recommendedName>
</protein>
<feature type="active site" description="Glycyl thioester intermediate" evidence="6">
    <location>
        <position position="633"/>
    </location>
</feature>
<sequence>MDVVMGDAEVERMQREAKAWPLEQLELLRKVLQNVVENPKEPKFRKLKTGNARIAALLALPAARSGLEALGWQATEEALELPERAELAPFAAVLEATKPQPLGELVPLTVLRGALKSKLELPCNLPFSGLAAALEQSDALGRIPRARQRLLVGVPPKPLSELWPNYQAMTIEELNLKAFKLEDTWEEMVADLRALRASFGALLGVLSCKRTLQDNYGFLLDSAKALLQAKAKQMDATELQNARKCFAVLWPPGAAETRQARLEHCAACTPLSAPQKAEDGSVIQFPLRVERAELFDSAISQIASASAEELRRPLQVTFANEAAEDAGGPRREFFNDFGRACAEQTEVWQLTAAGSLLPAECASSLRGCGRVCGLALCQAENAAQEQRVRENATLQELLAAVTEGEEGAAVVQQKLLLGAPLARPFLRCVQADAPETLEDLQAELNAEQHESAPDFRGAKAFLSTSLRDMGLEGQLTFSRQVGGRTVDLTPGGRDIVVTEETKLSWLRAVLKSELVDSLQEAAESFRLGVLETCGAAYLALLSAAELQEEWSGLALIKDEDLKLWRERAAINPARKAQADWFFEILAEEPSNGRPKVLKFTTGSDRWPSDPKTFAFYVEPMDGGDEVLPRAMTCGNMLQLPNYSSKEQLRSQLAKACELGLSMQLV</sequence>
<organism evidence="8 9">
    <name type="scientific">Effrenium voratum</name>
    <dbReference type="NCBI Taxonomy" id="2562239"/>
    <lineage>
        <taxon>Eukaryota</taxon>
        <taxon>Sar</taxon>
        <taxon>Alveolata</taxon>
        <taxon>Dinophyceae</taxon>
        <taxon>Suessiales</taxon>
        <taxon>Symbiodiniaceae</taxon>
        <taxon>Effrenium</taxon>
    </lineage>
</organism>
<dbReference type="AlphaFoldDB" id="A0AA36IJG6"/>
<dbReference type="EC" id="2.3.2.26" evidence="3"/>
<dbReference type="GO" id="GO:0061630">
    <property type="term" value="F:ubiquitin protein ligase activity"/>
    <property type="evidence" value="ECO:0007669"/>
    <property type="project" value="UniProtKB-EC"/>
</dbReference>